<dbReference type="Proteomes" id="UP000002247">
    <property type="component" value="Chromosome"/>
</dbReference>
<feature type="transmembrane region" description="Helical" evidence="1">
    <location>
        <begin position="244"/>
        <end position="266"/>
    </location>
</feature>
<feature type="transmembrane region" description="Helical" evidence="1">
    <location>
        <begin position="205"/>
        <end position="223"/>
    </location>
</feature>
<proteinExistence type="predicted"/>
<feature type="transmembrane region" description="Helical" evidence="1">
    <location>
        <begin position="461"/>
        <end position="478"/>
    </location>
</feature>
<dbReference type="Pfam" id="PF03929">
    <property type="entry name" value="PepSY_TM"/>
    <property type="match status" value="1"/>
</dbReference>
<dbReference type="PANTHER" id="PTHR34219:SF1">
    <property type="entry name" value="PEPSY DOMAIN-CONTAINING PROTEIN"/>
    <property type="match status" value="1"/>
</dbReference>
<sequence length="488" mass="52335">MGLLSRSSEILRSSFPQSSVTKPDAGNFPGLISDLCNMMETVLPEPPEVCPPPPARDRRTAVLAFFRRLHFYVGVFVGPFLLVSALTGVLYTVAPSMTQALHRHELSVEAAAAGTLPLSQQVRSAQQTYPGRVVLSVATGADARATTRVVMSGSGCPCTVFVDPHTARVRGEAPGDGGQVFEAKWSDDLHRTLFLGEFGRNYAELSASWLWVLVVSGPVLWFFGRRTRGGGPKAPRLSLRGSHATLGLALSLGLLFLSASGLSWSLHAGENIDALRTAVSGANPPLAKKLDPPVAPAAQGQPEWLARVDRVHAGARSAGLVDPIVITATDKPDSAWTASDRERHYPMRNDRASVNPQTGAVVAVSRFQDWPMLAKITQWAIALHMGLLFGWANQLVLAVLGIGLAVMIVLGYRMWWARRPRHDGGAWPAPAPQRGALGELPPSAAAALTGALLFAGWFLPLFGASLAGFVLIDALLGWRARRRAREAQ</sequence>
<dbReference type="PANTHER" id="PTHR34219">
    <property type="entry name" value="IRON-REGULATED INNER MEMBRANE PROTEIN-RELATED"/>
    <property type="match status" value="1"/>
</dbReference>
<feature type="transmembrane region" description="Helical" evidence="1">
    <location>
        <begin position="69"/>
        <end position="94"/>
    </location>
</feature>
<gene>
    <name evidence="2" type="ordered locus">Srot_0136</name>
</gene>
<evidence type="ECO:0000313" key="3">
    <source>
        <dbReference type="Proteomes" id="UP000002247"/>
    </source>
</evidence>
<evidence type="ECO:0000256" key="1">
    <source>
        <dbReference type="SAM" id="Phobius"/>
    </source>
</evidence>
<dbReference type="STRING" id="640132.Srot_0136"/>
<feature type="transmembrane region" description="Helical" evidence="1">
    <location>
        <begin position="395"/>
        <end position="415"/>
    </location>
</feature>
<dbReference type="KEGG" id="srt:Srot_0136"/>
<dbReference type="InterPro" id="IPR005625">
    <property type="entry name" value="PepSY-ass_TM"/>
</dbReference>
<name>D6ZA83_SEGRD</name>
<dbReference type="HOGENOM" id="CLU_031962_3_1_11"/>
<dbReference type="AlphaFoldDB" id="D6ZA83"/>
<organism evidence="2 3">
    <name type="scientific">Segniliparus rotundus (strain ATCC BAA-972 / CDC 1076 / CIP 108378 / DSM 44985 / JCM 13578)</name>
    <dbReference type="NCBI Taxonomy" id="640132"/>
    <lineage>
        <taxon>Bacteria</taxon>
        <taxon>Bacillati</taxon>
        <taxon>Actinomycetota</taxon>
        <taxon>Actinomycetes</taxon>
        <taxon>Mycobacteriales</taxon>
        <taxon>Segniliparaceae</taxon>
        <taxon>Segniliparus</taxon>
    </lineage>
</organism>
<accession>D6ZA83</accession>
<evidence type="ECO:0000313" key="2">
    <source>
        <dbReference type="EMBL" id="ADG96625.1"/>
    </source>
</evidence>
<keyword evidence="1" id="KW-1133">Transmembrane helix</keyword>
<keyword evidence="3" id="KW-1185">Reference proteome</keyword>
<dbReference type="EMBL" id="CP001958">
    <property type="protein sequence ID" value="ADG96625.1"/>
    <property type="molecule type" value="Genomic_DNA"/>
</dbReference>
<reference evidence="2 3" key="1">
    <citation type="journal article" date="2010" name="Stand. Genomic Sci.">
        <title>Complete genome sequence of Segniliparus rotundus type strain (CDC 1076).</title>
        <authorList>
            <person name="Sikorski J."/>
            <person name="Lapidus A."/>
            <person name="Copeland A."/>
            <person name="Misra M."/>
            <person name="Glavina Del Rio T."/>
            <person name="Nolan M."/>
            <person name="Lucas S."/>
            <person name="Chen F."/>
            <person name="Tice H."/>
            <person name="Cheng J.F."/>
            <person name="Jando M."/>
            <person name="Schneider S."/>
            <person name="Bruce D."/>
            <person name="Goodwin L."/>
            <person name="Pitluck S."/>
            <person name="Liolios K."/>
            <person name="Mikhailova N."/>
            <person name="Pati A."/>
            <person name="Ivanova N."/>
            <person name="Mavromatis K."/>
            <person name="Chen A."/>
            <person name="Palaniappan K."/>
            <person name="Chertkov O."/>
            <person name="Land M."/>
            <person name="Hauser L."/>
            <person name="Chang Y.J."/>
            <person name="Jeffries C.D."/>
            <person name="Brettin T."/>
            <person name="Detter J.C."/>
            <person name="Han C."/>
            <person name="Rohde M."/>
            <person name="Goker M."/>
            <person name="Bristow J."/>
            <person name="Eisen J.A."/>
            <person name="Markowitz V."/>
            <person name="Hugenholtz P."/>
            <person name="Kyrpides N.C."/>
            <person name="Klenk H.P."/>
        </authorList>
    </citation>
    <scope>NUCLEOTIDE SEQUENCE [LARGE SCALE GENOMIC DNA]</scope>
    <source>
        <strain evidence="3">ATCC BAA-972 / CDC 1076 / CIP 108378 / DSM 44985 / JCM 13578</strain>
    </source>
</reference>
<dbReference type="eggNOG" id="COG3182">
    <property type="taxonomic scope" value="Bacteria"/>
</dbReference>
<keyword evidence="1" id="KW-0812">Transmembrane</keyword>
<keyword evidence="1" id="KW-0472">Membrane</keyword>
<protein>
    <submittedName>
        <fullName evidence="2">Propeptide PepSY amd peptidase M4</fullName>
    </submittedName>
</protein>